<dbReference type="OrthoDB" id="9776294at2"/>
<dbReference type="STRING" id="51642.NSMM_380061"/>
<dbReference type="InterPro" id="IPR036291">
    <property type="entry name" value="NAD(P)-bd_dom_sf"/>
</dbReference>
<dbReference type="SUPFAM" id="SSF51735">
    <property type="entry name" value="NAD(P)-binding Rossmann-fold domains"/>
    <property type="match status" value="1"/>
</dbReference>
<dbReference type="GO" id="GO:0006813">
    <property type="term" value="P:potassium ion transport"/>
    <property type="evidence" value="ECO:0007669"/>
    <property type="project" value="InterPro"/>
</dbReference>
<dbReference type="Pfam" id="PF02080">
    <property type="entry name" value="TrkA_C"/>
    <property type="match status" value="1"/>
</dbReference>
<sequence length="220" mass="24453">MSKRKRNFVVIGLGTFGRTIATELADFGNHVLVIDHNEDNINAVLDSVSEAVIADSRDEEALRQAGVGDYDVAVVAIGDEIEASVLCTMNVKLLGVDMIWAKALSRTHHRILTKLGADRVIHPEQDVGQHIAQMLHNPLVRDYLSLGNGYYIIDLHVPETLHGKTLDTLKLDEHPYLSCLGVIRGSKHIDFNESDLVLKQNDKLLLLGKRDELRDFSEGL</sequence>
<dbReference type="PANTHER" id="PTHR43833:SF7">
    <property type="entry name" value="KTR SYSTEM POTASSIUM UPTAKE PROTEIN C"/>
    <property type="match status" value="1"/>
</dbReference>
<accession>A0A1G5SGC4</accession>
<dbReference type="InterPro" id="IPR050721">
    <property type="entry name" value="Trk_Ktr_HKT_K-transport"/>
</dbReference>
<feature type="domain" description="RCK N-terminal" evidence="1">
    <location>
        <begin position="5"/>
        <end position="121"/>
    </location>
</feature>
<dbReference type="SUPFAM" id="SSF116726">
    <property type="entry name" value="TrkA C-terminal domain-like"/>
    <property type="match status" value="1"/>
</dbReference>
<dbReference type="InterPro" id="IPR003148">
    <property type="entry name" value="RCK_N"/>
</dbReference>
<dbReference type="GO" id="GO:0008324">
    <property type="term" value="F:monoatomic cation transmembrane transporter activity"/>
    <property type="evidence" value="ECO:0007669"/>
    <property type="project" value="InterPro"/>
</dbReference>
<protein>
    <submittedName>
        <fullName evidence="3">Putative Potassium uptake protein KtrA</fullName>
    </submittedName>
</protein>
<dbReference type="Gene3D" id="3.40.50.720">
    <property type="entry name" value="NAD(P)-binding Rossmann-like Domain"/>
    <property type="match status" value="1"/>
</dbReference>
<gene>
    <name evidence="3" type="ORF">NSMM_380061</name>
</gene>
<proteinExistence type="predicted"/>
<dbReference type="Pfam" id="PF02254">
    <property type="entry name" value="TrkA_N"/>
    <property type="match status" value="1"/>
</dbReference>
<dbReference type="PANTHER" id="PTHR43833">
    <property type="entry name" value="POTASSIUM CHANNEL PROTEIN 2-RELATED-RELATED"/>
    <property type="match status" value="1"/>
</dbReference>
<reference evidence="3 4" key="1">
    <citation type="submission" date="2016-10" db="EMBL/GenBank/DDBJ databases">
        <authorList>
            <person name="de Groot N.N."/>
        </authorList>
    </citation>
    <scope>NUCLEOTIDE SEQUENCE [LARGE SCALE GENOMIC DNA]</scope>
    <source>
        <strain evidence="3">1</strain>
    </source>
</reference>
<dbReference type="AlphaFoldDB" id="A0A1G5SGC4"/>
<evidence type="ECO:0000313" key="4">
    <source>
        <dbReference type="Proteomes" id="UP000198729"/>
    </source>
</evidence>
<organism evidence="3 4">
    <name type="scientific">Nitrosomonas mobilis</name>
    <dbReference type="NCBI Taxonomy" id="51642"/>
    <lineage>
        <taxon>Bacteria</taxon>
        <taxon>Pseudomonadati</taxon>
        <taxon>Pseudomonadota</taxon>
        <taxon>Betaproteobacteria</taxon>
        <taxon>Nitrosomonadales</taxon>
        <taxon>Nitrosomonadaceae</taxon>
        <taxon>Nitrosomonas</taxon>
    </lineage>
</organism>
<name>A0A1G5SGC4_9PROT</name>
<evidence type="ECO:0000313" key="3">
    <source>
        <dbReference type="EMBL" id="SCZ85439.1"/>
    </source>
</evidence>
<dbReference type="Gene3D" id="3.30.70.1450">
    <property type="entry name" value="Regulator of K+ conductance, C-terminal domain"/>
    <property type="match status" value="1"/>
</dbReference>
<dbReference type="Proteomes" id="UP000198729">
    <property type="component" value="Unassembled WGS sequence"/>
</dbReference>
<feature type="domain" description="RCK C-terminal" evidence="2">
    <location>
        <begin position="141"/>
        <end position="220"/>
    </location>
</feature>
<dbReference type="PROSITE" id="PS51202">
    <property type="entry name" value="RCK_C"/>
    <property type="match status" value="1"/>
</dbReference>
<evidence type="ECO:0000259" key="1">
    <source>
        <dbReference type="PROSITE" id="PS51201"/>
    </source>
</evidence>
<dbReference type="InterPro" id="IPR036721">
    <property type="entry name" value="RCK_C_sf"/>
</dbReference>
<evidence type="ECO:0000259" key="2">
    <source>
        <dbReference type="PROSITE" id="PS51202"/>
    </source>
</evidence>
<dbReference type="InterPro" id="IPR006037">
    <property type="entry name" value="RCK_C"/>
</dbReference>
<keyword evidence="4" id="KW-1185">Reference proteome</keyword>
<dbReference type="PROSITE" id="PS51201">
    <property type="entry name" value="RCK_N"/>
    <property type="match status" value="1"/>
</dbReference>
<dbReference type="EMBL" id="FMWO01000045">
    <property type="protein sequence ID" value="SCZ85439.1"/>
    <property type="molecule type" value="Genomic_DNA"/>
</dbReference>